<accession>A0A9X6TI17</accession>
<gene>
    <name evidence="1" type="ORF">CON71_28780</name>
</gene>
<name>A0A9X6TI17_BACTU</name>
<sequence length="114" mass="13157">MPSIKSKIGESKRISLDDVCFLISVKTMKDELDQEETAEEIPRQIFCSKSSINRQEFLAGGQLGFKPQLLLLVDSDEYDDESFFMHENKKYAIYRTFPRADGFTELYSEVRTGD</sequence>
<evidence type="ECO:0008006" key="3">
    <source>
        <dbReference type="Google" id="ProtNLM"/>
    </source>
</evidence>
<reference evidence="1 2" key="1">
    <citation type="submission" date="2017-09" db="EMBL/GenBank/DDBJ databases">
        <title>Large-scale bioinformatics analysis of Bacillus genomes uncovers conserved roles of natural products in bacterial physiology.</title>
        <authorList>
            <consortium name="Agbiome Team Llc"/>
            <person name="Bleich R.M."/>
            <person name="Grubbs K.J."/>
            <person name="Santa Maria K.C."/>
            <person name="Allen S.E."/>
            <person name="Farag S."/>
            <person name="Shank E.A."/>
            <person name="Bowers A."/>
        </authorList>
    </citation>
    <scope>NUCLEOTIDE SEQUENCE [LARGE SCALE GENOMIC DNA]</scope>
    <source>
        <strain evidence="1 2">AFS089089</strain>
    </source>
</reference>
<dbReference type="EMBL" id="NVNL01000060">
    <property type="protein sequence ID" value="PEA86652.1"/>
    <property type="molecule type" value="Genomic_DNA"/>
</dbReference>
<proteinExistence type="predicted"/>
<protein>
    <recommendedName>
        <fullName evidence="3">Phage head-tail adapter protein</fullName>
    </recommendedName>
</protein>
<organism evidence="1 2">
    <name type="scientific">Bacillus thuringiensis</name>
    <dbReference type="NCBI Taxonomy" id="1428"/>
    <lineage>
        <taxon>Bacteria</taxon>
        <taxon>Bacillati</taxon>
        <taxon>Bacillota</taxon>
        <taxon>Bacilli</taxon>
        <taxon>Bacillales</taxon>
        <taxon>Bacillaceae</taxon>
        <taxon>Bacillus</taxon>
        <taxon>Bacillus cereus group</taxon>
    </lineage>
</organism>
<evidence type="ECO:0000313" key="1">
    <source>
        <dbReference type="EMBL" id="PEA86652.1"/>
    </source>
</evidence>
<dbReference type="RefSeq" id="WP_098902591.1">
    <property type="nucleotide sequence ID" value="NZ_NVNL01000060.1"/>
</dbReference>
<evidence type="ECO:0000313" key="2">
    <source>
        <dbReference type="Proteomes" id="UP000220702"/>
    </source>
</evidence>
<dbReference type="Proteomes" id="UP000220702">
    <property type="component" value="Unassembled WGS sequence"/>
</dbReference>
<comment type="caution">
    <text evidence="1">The sequence shown here is derived from an EMBL/GenBank/DDBJ whole genome shotgun (WGS) entry which is preliminary data.</text>
</comment>
<dbReference type="AlphaFoldDB" id="A0A9X6TI17"/>